<dbReference type="Pfam" id="PF07364">
    <property type="entry name" value="DUF1485"/>
    <property type="match status" value="1"/>
</dbReference>
<evidence type="ECO:0000259" key="1">
    <source>
        <dbReference type="Pfam" id="PF07171"/>
    </source>
</evidence>
<dbReference type="InterPro" id="IPR010799">
    <property type="entry name" value="MlrC_C"/>
</dbReference>
<dbReference type="RefSeq" id="WP_218286733.1">
    <property type="nucleotide sequence ID" value="NZ_CP076448.1"/>
</dbReference>
<dbReference type="KEGG" id="elio:KO353_05575"/>
<evidence type="ECO:0000313" key="3">
    <source>
        <dbReference type="EMBL" id="QXM25677.1"/>
    </source>
</evidence>
<dbReference type="Proteomes" id="UP000694001">
    <property type="component" value="Chromosome"/>
</dbReference>
<evidence type="ECO:0000259" key="2">
    <source>
        <dbReference type="Pfam" id="PF07364"/>
    </source>
</evidence>
<organism evidence="3 4">
    <name type="scientific">Elioraea tepida</name>
    <dbReference type="NCBI Taxonomy" id="2843330"/>
    <lineage>
        <taxon>Bacteria</taxon>
        <taxon>Pseudomonadati</taxon>
        <taxon>Pseudomonadota</taxon>
        <taxon>Alphaproteobacteria</taxon>
        <taxon>Acetobacterales</taxon>
        <taxon>Elioraeaceae</taxon>
        <taxon>Elioraea</taxon>
    </lineage>
</organism>
<protein>
    <submittedName>
        <fullName evidence="3">M81 family metallopeptidase</fullName>
    </submittedName>
</protein>
<dbReference type="Pfam" id="PF07171">
    <property type="entry name" value="MlrC_C"/>
    <property type="match status" value="1"/>
</dbReference>
<dbReference type="InterPro" id="IPR015995">
    <property type="entry name" value="MlrC_N"/>
</dbReference>
<sequence>MTVLRIGLIHISQETNDFNPQPTTLEDYAAFGLYEGAEVLARAGSTGQIAGHLAAVAESGMAVETVPIIRAHAVAGGRIDRSAHAFFLDRIRSGLAAAGRLDGLALQLHGACAAEGEDDVEGVQAALCRELLGRSVPIVLALDHHANVTRRMVDSVDAIVGHRTQPHDQFDTGLIGTRLLLRILSERLAPRMAMRKIPLVTHQEQFLTARGPMKTWFDRARTLEADPRVLQTVPFPMQPRLDVEEGGWTAVVVTDGDQALAERLADELADLAWCLRDNFLVREAVAVDEAVRMADAEADGLVVLSDTGDTVFGGAAGDSNVILEAMLRLRSRGPALVPMIAPKVVARLFDAGEGAIVTLPVGAETATAFFAPIEVTGRVRRLAHGRVAVSGYQDGEIDMGRTAVFEIGPVTLLASELRGVGGNLPDVYRAFGIEPAEAKMAVLKTASNFQYFAPITRRVIRVDTRGPGQSDVFTLPWKRLPRPIYPLERMSRRDEPRTPPGLRGAA</sequence>
<proteinExistence type="predicted"/>
<feature type="domain" description="Microcystin LR degradation protein MlrC C-terminal" evidence="1">
    <location>
        <begin position="304"/>
        <end position="479"/>
    </location>
</feature>
<keyword evidence="4" id="KW-1185">Reference proteome</keyword>
<reference evidence="3" key="1">
    <citation type="submission" date="2021-06" db="EMBL/GenBank/DDBJ databases">
        <title>Elioraea tepida, sp. nov., a moderately thermophilic aerobic anoxygenic phototrophic bacterium isolated from an alkaline siliceous hot spring mat community in Yellowstone National Park, WY, USA.</title>
        <authorList>
            <person name="Saini M.K."/>
            <person name="Yoshida S."/>
            <person name="Sebastian A."/>
            <person name="Hirose S."/>
            <person name="Hara E."/>
            <person name="Tamaki H."/>
            <person name="Soulier N.T."/>
            <person name="Albert I."/>
            <person name="Hanada S."/>
            <person name="Bryant D.A."/>
            <person name="Tank M."/>
        </authorList>
    </citation>
    <scope>NUCLEOTIDE SEQUENCE</scope>
    <source>
        <strain evidence="3">MS-P2</strain>
    </source>
</reference>
<dbReference type="EMBL" id="CP076448">
    <property type="protein sequence ID" value="QXM25677.1"/>
    <property type="molecule type" value="Genomic_DNA"/>
</dbReference>
<evidence type="ECO:0000313" key="4">
    <source>
        <dbReference type="Proteomes" id="UP000694001"/>
    </source>
</evidence>
<name>A0A975U470_9PROT</name>
<gene>
    <name evidence="3" type="ORF">KO353_05575</name>
</gene>
<dbReference type="AlphaFoldDB" id="A0A975U470"/>
<feature type="domain" description="Microcystin LR degradation protein MlrC N-terminal" evidence="2">
    <location>
        <begin position="5"/>
        <end position="294"/>
    </location>
</feature>
<accession>A0A975U470</accession>